<evidence type="ECO:0000256" key="7">
    <source>
        <dbReference type="SAM" id="MobiDB-lite"/>
    </source>
</evidence>
<dbReference type="PANTHER" id="PTHR23302:SF5">
    <property type="entry name" value="TRANSMEMBRANE CHANNEL-LIKE PROTEIN 5"/>
    <property type="match status" value="1"/>
</dbReference>
<feature type="compositionally biased region" description="Acidic residues" evidence="7">
    <location>
        <begin position="663"/>
        <end position="672"/>
    </location>
</feature>
<dbReference type="InterPro" id="IPR038900">
    <property type="entry name" value="TMC"/>
</dbReference>
<dbReference type="Pfam" id="PF07810">
    <property type="entry name" value="TMC"/>
    <property type="match status" value="1"/>
</dbReference>
<evidence type="ECO:0000256" key="6">
    <source>
        <dbReference type="RuleBase" id="RU310713"/>
    </source>
</evidence>
<feature type="transmembrane region" description="Helical" evidence="6">
    <location>
        <begin position="369"/>
        <end position="393"/>
    </location>
</feature>
<sequence>MSLFPGGGVALGKLGLTEEDIMDEIESGKRDLVKELVAMSSREQIQAIRVLPMCLEDKKHIRSQVHDSKLSKHGLQLTCFTDCSEQVSRSFRRCGANVVSARQAMKLWQGTMKEVGGKFGTSVLSYFIFLKWLLMFNVFSFLINFGFVTVPQLIQPPNKTAAVGFRGLELLTGAGYFNQTVLYYGGYSNGTIGNEPVYDMQLAYFFTIAAYLVLCAVSLIYSVARSFQKNFVLSTTGSAWRLLCSWDFSITSEKAIRQRKNNLRVQLKESLSERSQRAHISTSAKLKQFGIHLGTWLISTALALASCAAIYYLGLYNLEVIKDSQDSISLLTEASTLLLPFVVSLINLIIPLLYSLINKTEKYSNPRTQIYVIILRNVFLKMGILGILCYYWMYNVPTTISCWESFIGQDLYRLVIIDFIFSMLESFFGEFLHNVIGTRCLPSLGVPEFDIARNVLDLIYAQTLAWIGIYFSPLLPLIQMIKLFLMFYLKKVSLNQNCQPPRRSGRAAQMQTIFIALLFFPSFVGALSMVAYTVWSLKPSEHCGPFQGLNITFEAVALWMDRQGSVSESMWPVWIYNNVIKSELFFYLISLIILVLIFFFWQITQGRKLLITLLREQIVNEGKDKAFLLDKLQKLQKEKQTTASSQRPYRQIPQSFDRRQEIEPDYDQDFEDLPGRPLPEEDTGPVGPPFTSALIQAMMARRQAEEEEEEGY</sequence>
<keyword evidence="5 6" id="KW-0472">Membrane</keyword>
<evidence type="ECO:0000256" key="1">
    <source>
        <dbReference type="ARBA" id="ARBA00004141"/>
    </source>
</evidence>
<gene>
    <name evidence="9" type="ORF">AAFF_G00080950</name>
</gene>
<comment type="subcellular location">
    <subcellularLocation>
        <location evidence="1 6">Membrane</location>
        <topology evidence="1 6">Multi-pass membrane protein</topology>
    </subcellularLocation>
</comment>
<protein>
    <recommendedName>
        <fullName evidence="6">Transmembrane channel-like protein</fullName>
    </recommendedName>
</protein>
<reference evidence="9" key="1">
    <citation type="journal article" date="2023" name="Science">
        <title>Genome structures resolve the early diversification of teleost fishes.</title>
        <authorList>
            <person name="Parey E."/>
            <person name="Louis A."/>
            <person name="Montfort J."/>
            <person name="Bouchez O."/>
            <person name="Roques C."/>
            <person name="Iampietro C."/>
            <person name="Lluch J."/>
            <person name="Castinel A."/>
            <person name="Donnadieu C."/>
            <person name="Desvignes T."/>
            <person name="Floi Bucao C."/>
            <person name="Jouanno E."/>
            <person name="Wen M."/>
            <person name="Mejri S."/>
            <person name="Dirks R."/>
            <person name="Jansen H."/>
            <person name="Henkel C."/>
            <person name="Chen W.J."/>
            <person name="Zahm M."/>
            <person name="Cabau C."/>
            <person name="Klopp C."/>
            <person name="Thompson A.W."/>
            <person name="Robinson-Rechavi M."/>
            <person name="Braasch I."/>
            <person name="Lecointre G."/>
            <person name="Bobe J."/>
            <person name="Postlethwait J.H."/>
            <person name="Berthelot C."/>
            <person name="Roest Crollius H."/>
            <person name="Guiguen Y."/>
        </authorList>
    </citation>
    <scope>NUCLEOTIDE SEQUENCE</scope>
    <source>
        <strain evidence="9">NC1722</strain>
    </source>
</reference>
<feature type="transmembrane region" description="Helical" evidence="6">
    <location>
        <begin position="202"/>
        <end position="224"/>
    </location>
</feature>
<evidence type="ECO:0000256" key="5">
    <source>
        <dbReference type="ARBA" id="ARBA00023136"/>
    </source>
</evidence>
<keyword evidence="3 6" id="KW-0812">Transmembrane</keyword>
<feature type="transmembrane region" description="Helical" evidence="6">
    <location>
        <begin position="510"/>
        <end position="535"/>
    </location>
</feature>
<name>A0AAD7T3D1_9TELE</name>
<feature type="transmembrane region" description="Helical" evidence="6">
    <location>
        <begin position="464"/>
        <end position="489"/>
    </location>
</feature>
<proteinExistence type="inferred from homology"/>
<keyword evidence="10" id="KW-1185">Reference proteome</keyword>
<organism evidence="9 10">
    <name type="scientific">Aldrovandia affinis</name>
    <dbReference type="NCBI Taxonomy" id="143900"/>
    <lineage>
        <taxon>Eukaryota</taxon>
        <taxon>Metazoa</taxon>
        <taxon>Chordata</taxon>
        <taxon>Craniata</taxon>
        <taxon>Vertebrata</taxon>
        <taxon>Euteleostomi</taxon>
        <taxon>Actinopterygii</taxon>
        <taxon>Neopterygii</taxon>
        <taxon>Teleostei</taxon>
        <taxon>Notacanthiformes</taxon>
        <taxon>Halosauridae</taxon>
        <taxon>Aldrovandia</taxon>
    </lineage>
</organism>
<evidence type="ECO:0000313" key="10">
    <source>
        <dbReference type="Proteomes" id="UP001221898"/>
    </source>
</evidence>
<dbReference type="PANTHER" id="PTHR23302">
    <property type="entry name" value="TRANSMEMBRANE CHANNEL-RELATED"/>
    <property type="match status" value="1"/>
</dbReference>
<evidence type="ECO:0000256" key="2">
    <source>
        <dbReference type="ARBA" id="ARBA00006510"/>
    </source>
</evidence>
<feature type="compositionally biased region" description="Polar residues" evidence="7">
    <location>
        <begin position="641"/>
        <end position="654"/>
    </location>
</feature>
<dbReference type="Proteomes" id="UP001221898">
    <property type="component" value="Unassembled WGS sequence"/>
</dbReference>
<keyword evidence="4 6" id="KW-1133">Transmembrane helix</keyword>
<dbReference type="GO" id="GO:0008381">
    <property type="term" value="F:mechanosensitive monoatomic ion channel activity"/>
    <property type="evidence" value="ECO:0007669"/>
    <property type="project" value="TreeGrafter"/>
</dbReference>
<dbReference type="InterPro" id="IPR012496">
    <property type="entry name" value="TMC_dom"/>
</dbReference>
<feature type="domain" description="TMC" evidence="8">
    <location>
        <begin position="402"/>
        <end position="508"/>
    </location>
</feature>
<dbReference type="EMBL" id="JAINUG010000015">
    <property type="protein sequence ID" value="KAJ8413588.1"/>
    <property type="molecule type" value="Genomic_DNA"/>
</dbReference>
<feature type="transmembrane region" description="Helical" evidence="6">
    <location>
        <begin position="584"/>
        <end position="601"/>
    </location>
</feature>
<feature type="transmembrane region" description="Helical" evidence="6">
    <location>
        <begin position="293"/>
        <end position="314"/>
    </location>
</feature>
<feature type="transmembrane region" description="Helical" evidence="6">
    <location>
        <begin position="123"/>
        <end position="147"/>
    </location>
</feature>
<feature type="region of interest" description="Disordered" evidence="7">
    <location>
        <begin position="639"/>
        <end position="690"/>
    </location>
</feature>
<comment type="caution">
    <text evidence="9">The sequence shown here is derived from an EMBL/GenBank/DDBJ whole genome shotgun (WGS) entry which is preliminary data.</text>
</comment>
<accession>A0AAD7T3D1</accession>
<feature type="transmembrane region" description="Helical" evidence="6">
    <location>
        <begin position="334"/>
        <end position="357"/>
    </location>
</feature>
<comment type="similarity">
    <text evidence="2 6">Belongs to the TMC family.</text>
</comment>
<evidence type="ECO:0000259" key="8">
    <source>
        <dbReference type="Pfam" id="PF07810"/>
    </source>
</evidence>
<dbReference type="GO" id="GO:0005886">
    <property type="term" value="C:plasma membrane"/>
    <property type="evidence" value="ECO:0007669"/>
    <property type="project" value="InterPro"/>
</dbReference>
<evidence type="ECO:0000313" key="9">
    <source>
        <dbReference type="EMBL" id="KAJ8413588.1"/>
    </source>
</evidence>
<dbReference type="AlphaFoldDB" id="A0AAD7T3D1"/>
<evidence type="ECO:0000256" key="4">
    <source>
        <dbReference type="ARBA" id="ARBA00022989"/>
    </source>
</evidence>
<evidence type="ECO:0000256" key="3">
    <source>
        <dbReference type="ARBA" id="ARBA00022692"/>
    </source>
</evidence>